<name>A0A2U9B699_SCOMX</name>
<dbReference type="Proteomes" id="UP000246464">
    <property type="component" value="Chromosome 3"/>
</dbReference>
<evidence type="ECO:0000313" key="2">
    <source>
        <dbReference type="Proteomes" id="UP000246464"/>
    </source>
</evidence>
<reference evidence="1 2" key="1">
    <citation type="submission" date="2017-12" db="EMBL/GenBank/DDBJ databases">
        <title>Integrating genomic resources of turbot (Scophthalmus maximus) in depth evaluation of genetic and physical mapping variation across individuals.</title>
        <authorList>
            <person name="Martinez P."/>
        </authorList>
    </citation>
    <scope>NUCLEOTIDE SEQUENCE [LARGE SCALE GENOMIC DNA]</scope>
</reference>
<dbReference type="AlphaFoldDB" id="A0A2U9B699"/>
<feature type="non-terminal residue" evidence="1">
    <location>
        <position position="1"/>
    </location>
</feature>
<evidence type="ECO:0000313" key="1">
    <source>
        <dbReference type="EMBL" id="AWO99482.1"/>
    </source>
</evidence>
<keyword evidence="2" id="KW-1185">Reference proteome</keyword>
<proteinExistence type="predicted"/>
<dbReference type="EMBL" id="CP026245">
    <property type="protein sequence ID" value="AWO99482.1"/>
    <property type="molecule type" value="Genomic_DNA"/>
</dbReference>
<organism evidence="1 2">
    <name type="scientific">Scophthalmus maximus</name>
    <name type="common">Turbot</name>
    <name type="synonym">Psetta maxima</name>
    <dbReference type="NCBI Taxonomy" id="52904"/>
    <lineage>
        <taxon>Eukaryota</taxon>
        <taxon>Metazoa</taxon>
        <taxon>Chordata</taxon>
        <taxon>Craniata</taxon>
        <taxon>Vertebrata</taxon>
        <taxon>Euteleostomi</taxon>
        <taxon>Actinopterygii</taxon>
        <taxon>Neopterygii</taxon>
        <taxon>Teleostei</taxon>
        <taxon>Neoteleostei</taxon>
        <taxon>Acanthomorphata</taxon>
        <taxon>Carangaria</taxon>
        <taxon>Pleuronectiformes</taxon>
        <taxon>Pleuronectoidei</taxon>
        <taxon>Scophthalmidae</taxon>
        <taxon>Scophthalmus</taxon>
    </lineage>
</organism>
<accession>A0A2U9B699</accession>
<gene>
    <name evidence="1" type="ORF">SMAX5B_013239</name>
</gene>
<protein>
    <submittedName>
        <fullName evidence="1">Uncharacterized protein</fullName>
    </submittedName>
</protein>
<sequence>EEEEDEEQLEISSSTEQRVVWGDAASTRSFSCEQRVTNNKNNEAEKMVDRLEKTYVKF</sequence>